<evidence type="ECO:0000313" key="4">
    <source>
        <dbReference type="EMBL" id="ADN76042.1"/>
    </source>
</evidence>
<keyword evidence="5" id="KW-1185">Reference proteome</keyword>
<dbReference type="Gene3D" id="3.30.420.40">
    <property type="match status" value="2"/>
</dbReference>
<dbReference type="SUPFAM" id="SSF53067">
    <property type="entry name" value="Actin-like ATPase domain"/>
    <property type="match status" value="2"/>
</dbReference>
<dbReference type="STRING" id="550540.Fbal_1839"/>
<sequence length="454" mass="49453">MNAIAGLDLGTSNCGVGIMQEGQPRLLTLPEHGAFMPSTLYAARSEVIAGWLYRQLKAQGREAAFQQARGNSLSASLHALSEAKLDGYEDELFFGRAALSHYLEDPSDCYYIRSHKSFLGGSGLSDRQQQVLEDITAAMLWHLLGQIQQAGHGEVRKLVVGRPINFQGFNSERSNQQATDIIRRAARHVGIEQLEFQYEPMAAGLTFQQQLTEEKRVMVVDIGGGTTDISMVLMGPGYLDRHAPENTVLGHSGKRIGGNDFDVALNYRALMPSLGMGLADEKGRTLPSQPFHDAAAVNNLSAQTRFYSTQHRNELQALQRQPTLKPLSRLLTLQANQMTFQQSAVAEQAKIALSSQAETRADLSYIEAGLEAKVSQGQFVDASQALMKQIGGLIDDALEQAGTTPDVVFLTGGSASSPHIRQALSDRFVAEMVQGDNFGSVTTGLALWADRIFN</sequence>
<dbReference type="GeneID" id="67182041"/>
<dbReference type="InterPro" id="IPR043129">
    <property type="entry name" value="ATPase_NBD"/>
</dbReference>
<name>E1SSL3_FERBD</name>
<keyword evidence="3" id="KW-0067">ATP-binding</keyword>
<dbReference type="PANTHER" id="PTHR19375">
    <property type="entry name" value="HEAT SHOCK PROTEIN 70KDA"/>
    <property type="match status" value="1"/>
</dbReference>
<dbReference type="Proteomes" id="UP000006683">
    <property type="component" value="Chromosome"/>
</dbReference>
<dbReference type="HOGENOM" id="CLU_033976_0_0_6"/>
<proteinExistence type="inferred from homology"/>
<keyword evidence="2" id="KW-0547">Nucleotide-binding</keyword>
<dbReference type="AlphaFoldDB" id="E1SSL3"/>
<dbReference type="InterPro" id="IPR013126">
    <property type="entry name" value="Hsp_70_fam"/>
</dbReference>
<dbReference type="RefSeq" id="WP_013345348.1">
    <property type="nucleotide sequence ID" value="NC_014541.1"/>
</dbReference>
<dbReference type="eggNOG" id="COG0443">
    <property type="taxonomic scope" value="Bacteria"/>
</dbReference>
<reference evidence="4 5" key="1">
    <citation type="journal article" date="2010" name="Stand. Genomic Sci.">
        <title>Complete genome sequence of Ferrimonas balearica type strain (PAT).</title>
        <authorList>
            <person name="Nolan M."/>
            <person name="Sikorski J."/>
            <person name="Davenport K."/>
            <person name="Lucas S."/>
            <person name="Glavina Del Rio T."/>
            <person name="Tice H."/>
            <person name="Cheng J."/>
            <person name="Goodwin L."/>
            <person name="Pitluck S."/>
            <person name="Liolios K."/>
            <person name="Ivanova N."/>
            <person name="Mavromatis K."/>
            <person name="Ovchinnikova G."/>
            <person name="Pati A."/>
            <person name="Chen A."/>
            <person name="Palaniappan K."/>
            <person name="Land M."/>
            <person name="Hauser L."/>
            <person name="Chang Y."/>
            <person name="Jeffries C."/>
            <person name="Tapia R."/>
            <person name="Brettin T."/>
            <person name="Detter J."/>
            <person name="Han C."/>
            <person name="Yasawong M."/>
            <person name="Rohde M."/>
            <person name="Tindall B."/>
            <person name="Goker M."/>
            <person name="Woyke T."/>
            <person name="Bristow J."/>
            <person name="Eisen J."/>
            <person name="Markowitz V."/>
            <person name="Hugenholtz P."/>
            <person name="Kyrpides N."/>
            <person name="Klenk H."/>
            <person name="Lapidus A."/>
        </authorList>
    </citation>
    <scope>NUCLEOTIDE SEQUENCE [LARGE SCALE GENOMIC DNA]</scope>
    <source>
        <strain evidence="5">DSM 9799 / CCM 4581 / KCTC 23876 / PAT</strain>
    </source>
</reference>
<dbReference type="PROSITE" id="PS00329">
    <property type="entry name" value="HSP70_2"/>
    <property type="match status" value="1"/>
</dbReference>
<evidence type="ECO:0000256" key="1">
    <source>
        <dbReference type="ARBA" id="ARBA00007381"/>
    </source>
</evidence>
<dbReference type="Gene3D" id="3.90.640.10">
    <property type="entry name" value="Actin, Chain A, domain 4"/>
    <property type="match status" value="1"/>
</dbReference>
<dbReference type="NCBIfam" id="NF008673">
    <property type="entry name" value="PRK11678.1"/>
    <property type="match status" value="1"/>
</dbReference>
<dbReference type="InterPro" id="IPR018181">
    <property type="entry name" value="Heat_shock_70_CS"/>
</dbReference>
<evidence type="ECO:0000256" key="2">
    <source>
        <dbReference type="ARBA" id="ARBA00022741"/>
    </source>
</evidence>
<dbReference type="GO" id="GO:0005524">
    <property type="term" value="F:ATP binding"/>
    <property type="evidence" value="ECO:0007669"/>
    <property type="project" value="UniProtKB-KW"/>
</dbReference>
<protein>
    <submittedName>
        <fullName evidence="4">Putative chaperone</fullName>
    </submittedName>
</protein>
<gene>
    <name evidence="4" type="ordered locus">Fbal_1839</name>
</gene>
<dbReference type="Pfam" id="PF00012">
    <property type="entry name" value="HSP70"/>
    <property type="match status" value="2"/>
</dbReference>
<dbReference type="EMBL" id="CP002209">
    <property type="protein sequence ID" value="ADN76042.1"/>
    <property type="molecule type" value="Genomic_DNA"/>
</dbReference>
<evidence type="ECO:0000313" key="5">
    <source>
        <dbReference type="Proteomes" id="UP000006683"/>
    </source>
</evidence>
<organism evidence="4 5">
    <name type="scientific">Ferrimonas balearica (strain DSM 9799 / CCM 4581 / KCTC 23876 / PAT)</name>
    <dbReference type="NCBI Taxonomy" id="550540"/>
    <lineage>
        <taxon>Bacteria</taxon>
        <taxon>Pseudomonadati</taxon>
        <taxon>Pseudomonadota</taxon>
        <taxon>Gammaproteobacteria</taxon>
        <taxon>Alteromonadales</taxon>
        <taxon>Ferrimonadaceae</taxon>
        <taxon>Ferrimonas</taxon>
    </lineage>
</organism>
<dbReference type="GO" id="GO:0140662">
    <property type="term" value="F:ATP-dependent protein folding chaperone"/>
    <property type="evidence" value="ECO:0007669"/>
    <property type="project" value="InterPro"/>
</dbReference>
<evidence type="ECO:0000256" key="3">
    <source>
        <dbReference type="ARBA" id="ARBA00022840"/>
    </source>
</evidence>
<comment type="similarity">
    <text evidence="1">Belongs to the heat shock protein 70 family.</text>
</comment>
<accession>E1SSL3</accession>
<dbReference type="OrthoDB" id="9807934at2"/>
<dbReference type="KEGG" id="fbl:Fbal_1839"/>